<dbReference type="SUPFAM" id="SSF103088">
    <property type="entry name" value="OmpA-like"/>
    <property type="match status" value="1"/>
</dbReference>
<feature type="chain" id="PRO_5034252778" evidence="5">
    <location>
        <begin position="19"/>
        <end position="213"/>
    </location>
</feature>
<dbReference type="GO" id="GO:0009279">
    <property type="term" value="C:cell outer membrane"/>
    <property type="evidence" value="ECO:0007669"/>
    <property type="project" value="UniProtKB-SubCell"/>
</dbReference>
<evidence type="ECO:0000256" key="3">
    <source>
        <dbReference type="ARBA" id="ARBA00023237"/>
    </source>
</evidence>
<dbReference type="PANTHER" id="PTHR30329">
    <property type="entry name" value="STATOR ELEMENT OF FLAGELLAR MOTOR COMPLEX"/>
    <property type="match status" value="1"/>
</dbReference>
<dbReference type="RefSeq" id="WP_220664274.1">
    <property type="nucleotide sequence ID" value="NZ_CP069370.1"/>
</dbReference>
<evidence type="ECO:0000259" key="6">
    <source>
        <dbReference type="PROSITE" id="PS51123"/>
    </source>
</evidence>
<keyword evidence="5" id="KW-0732">Signal</keyword>
<keyword evidence="3" id="KW-0998">Cell outer membrane</keyword>
<proteinExistence type="predicted"/>
<evidence type="ECO:0000313" key="7">
    <source>
        <dbReference type="EMBL" id="QYZ71677.1"/>
    </source>
</evidence>
<reference evidence="7" key="1">
    <citation type="submission" date="2021-02" db="EMBL/GenBank/DDBJ databases">
        <title>Rhodobacter shimadae sp. nov., an aerobic anoxygenic phototrophic bacterium isolated from a hot spring.</title>
        <authorList>
            <person name="Muramatsu S."/>
            <person name="Haruta S."/>
            <person name="Hirose S."/>
            <person name="Hanada S."/>
        </authorList>
    </citation>
    <scope>NUCLEOTIDE SEQUENCE</scope>
    <source>
        <strain evidence="7">N10</strain>
    </source>
</reference>
<dbReference type="Gene3D" id="3.30.1330.60">
    <property type="entry name" value="OmpA-like domain"/>
    <property type="match status" value="1"/>
</dbReference>
<evidence type="ECO:0000256" key="5">
    <source>
        <dbReference type="SAM" id="SignalP"/>
    </source>
</evidence>
<dbReference type="PRINTS" id="PR01021">
    <property type="entry name" value="OMPADOMAIN"/>
</dbReference>
<dbReference type="InterPro" id="IPR006665">
    <property type="entry name" value="OmpA-like"/>
</dbReference>
<dbReference type="PROSITE" id="PS51123">
    <property type="entry name" value="OMPA_2"/>
    <property type="match status" value="1"/>
</dbReference>
<dbReference type="AlphaFoldDB" id="A0A8G0ZYT2"/>
<feature type="domain" description="OmpA-like" evidence="6">
    <location>
        <begin position="55"/>
        <end position="171"/>
    </location>
</feature>
<feature type="signal peptide" evidence="5">
    <location>
        <begin position="1"/>
        <end position="18"/>
    </location>
</feature>
<dbReference type="EMBL" id="CP069370">
    <property type="protein sequence ID" value="QYZ71677.1"/>
    <property type="molecule type" value="Genomic_DNA"/>
</dbReference>
<dbReference type="Pfam" id="PF00691">
    <property type="entry name" value="OmpA"/>
    <property type="match status" value="1"/>
</dbReference>
<comment type="subcellular location">
    <subcellularLocation>
        <location evidence="1">Cell outer membrane</location>
    </subcellularLocation>
</comment>
<name>A0A8G0ZYT2_9RHOB</name>
<sequence length="213" mass="23599">MRMRFLPVFAALSMTTLAACDIPAGSQIDQGQFGGATMNNSQLMQGDISAERALGLRFASEVNPTVNFAFDSSVLTPQAQAILRQQANWIRQFPELRFRVYGFTDNVGTKEYNYQLGLRRANAVVAYFSQLGISRSRLEAIVSYGKTRPLIPVPGPEIRNRRAVTEVSGFVKAQPIPLNGKYAEIVFREYVESATRPHPQVVEIETQVDPGGN</sequence>
<dbReference type="InterPro" id="IPR006664">
    <property type="entry name" value="OMP_bac"/>
</dbReference>
<dbReference type="PROSITE" id="PS51257">
    <property type="entry name" value="PROKAR_LIPOPROTEIN"/>
    <property type="match status" value="1"/>
</dbReference>
<dbReference type="Proteomes" id="UP000826300">
    <property type="component" value="Chromosome"/>
</dbReference>
<dbReference type="CDD" id="cd07185">
    <property type="entry name" value="OmpA_C-like"/>
    <property type="match status" value="1"/>
</dbReference>
<evidence type="ECO:0000313" key="8">
    <source>
        <dbReference type="Proteomes" id="UP000826300"/>
    </source>
</evidence>
<evidence type="ECO:0000256" key="2">
    <source>
        <dbReference type="ARBA" id="ARBA00023136"/>
    </source>
</evidence>
<dbReference type="InterPro" id="IPR050330">
    <property type="entry name" value="Bact_OuterMem_StrucFunc"/>
</dbReference>
<protein>
    <submittedName>
        <fullName evidence="7">OmpA family protein</fullName>
    </submittedName>
</protein>
<dbReference type="KEGG" id="nsm:JO391_09375"/>
<organism evidence="7 8">
    <name type="scientific">Neotabrizicola shimadae</name>
    <dbReference type="NCBI Taxonomy" id="2807096"/>
    <lineage>
        <taxon>Bacteria</taxon>
        <taxon>Pseudomonadati</taxon>
        <taxon>Pseudomonadota</taxon>
        <taxon>Alphaproteobacteria</taxon>
        <taxon>Rhodobacterales</taxon>
        <taxon>Paracoccaceae</taxon>
        <taxon>Neotabrizicola</taxon>
    </lineage>
</organism>
<keyword evidence="2 4" id="KW-0472">Membrane</keyword>
<dbReference type="PANTHER" id="PTHR30329:SF21">
    <property type="entry name" value="LIPOPROTEIN YIAD-RELATED"/>
    <property type="match status" value="1"/>
</dbReference>
<dbReference type="InterPro" id="IPR036737">
    <property type="entry name" value="OmpA-like_sf"/>
</dbReference>
<evidence type="ECO:0000256" key="1">
    <source>
        <dbReference type="ARBA" id="ARBA00004442"/>
    </source>
</evidence>
<keyword evidence="8" id="KW-1185">Reference proteome</keyword>
<evidence type="ECO:0000256" key="4">
    <source>
        <dbReference type="PROSITE-ProRule" id="PRU00473"/>
    </source>
</evidence>
<gene>
    <name evidence="7" type="ORF">JO391_09375</name>
</gene>
<accession>A0A8G0ZYT2</accession>